<name>A0A653KXQ9_AERVE</name>
<dbReference type="Proteomes" id="UP000439123">
    <property type="component" value="Unassembled WGS sequence"/>
</dbReference>
<protein>
    <submittedName>
        <fullName evidence="2">Uncharacterized protein</fullName>
    </submittedName>
</protein>
<sequence>MTRQGSPRDRATASPISPATVSSSNGTLSSHSGNKACRARSCALGTAPRASASATTPSLPLSPTAPPIPATGLMMNPNRNMPASLAMATIFIFSPLWDKQWRPC</sequence>
<feature type="region of interest" description="Disordered" evidence="1">
    <location>
        <begin position="46"/>
        <end position="65"/>
    </location>
</feature>
<feature type="compositionally biased region" description="Low complexity" evidence="1">
    <location>
        <begin position="22"/>
        <end position="34"/>
    </location>
</feature>
<reference evidence="2 3" key="1">
    <citation type="submission" date="2019-10" db="EMBL/GenBank/DDBJ databases">
        <authorList>
            <person name="Karimi E."/>
        </authorList>
    </citation>
    <scope>NUCLEOTIDE SEQUENCE [LARGE SCALE GENOMIC DNA]</scope>
    <source>
        <strain evidence="2">Aeromonas sp. 8C</strain>
    </source>
</reference>
<dbReference type="EMBL" id="CABWLC010000007">
    <property type="protein sequence ID" value="VXA83329.1"/>
    <property type="molecule type" value="Genomic_DNA"/>
</dbReference>
<organism evidence="2 3">
    <name type="scientific">Aeromonas veronii</name>
    <dbReference type="NCBI Taxonomy" id="654"/>
    <lineage>
        <taxon>Bacteria</taxon>
        <taxon>Pseudomonadati</taxon>
        <taxon>Pseudomonadota</taxon>
        <taxon>Gammaproteobacteria</taxon>
        <taxon>Aeromonadales</taxon>
        <taxon>Aeromonadaceae</taxon>
        <taxon>Aeromonas</taxon>
    </lineage>
</organism>
<proteinExistence type="predicted"/>
<gene>
    <name evidence="2" type="ORF">AERO8C_150134</name>
</gene>
<evidence type="ECO:0000313" key="2">
    <source>
        <dbReference type="EMBL" id="VXA83329.1"/>
    </source>
</evidence>
<evidence type="ECO:0000256" key="1">
    <source>
        <dbReference type="SAM" id="MobiDB-lite"/>
    </source>
</evidence>
<accession>A0A653KXQ9</accession>
<feature type="compositionally biased region" description="Low complexity" evidence="1">
    <location>
        <begin position="46"/>
        <end position="62"/>
    </location>
</feature>
<evidence type="ECO:0000313" key="3">
    <source>
        <dbReference type="Proteomes" id="UP000439123"/>
    </source>
</evidence>
<feature type="compositionally biased region" description="Basic and acidic residues" evidence="1">
    <location>
        <begin position="1"/>
        <end position="11"/>
    </location>
</feature>
<feature type="region of interest" description="Disordered" evidence="1">
    <location>
        <begin position="1"/>
        <end position="35"/>
    </location>
</feature>
<dbReference type="AlphaFoldDB" id="A0A653KXQ9"/>